<dbReference type="InterPro" id="IPR000462">
    <property type="entry name" value="CDP-OH_P_trans"/>
</dbReference>
<feature type="transmembrane region" description="Helical" evidence="2">
    <location>
        <begin position="31"/>
        <end position="51"/>
    </location>
</feature>
<organism evidence="3">
    <name type="scientific">freshwater metagenome</name>
    <dbReference type="NCBI Taxonomy" id="449393"/>
    <lineage>
        <taxon>unclassified sequences</taxon>
        <taxon>metagenomes</taxon>
        <taxon>ecological metagenomes</taxon>
    </lineage>
</organism>
<protein>
    <submittedName>
        <fullName evidence="3">Unannotated protein</fullName>
    </submittedName>
</protein>
<keyword evidence="2" id="KW-0812">Transmembrane</keyword>
<feature type="region of interest" description="Disordered" evidence="1">
    <location>
        <begin position="214"/>
        <end position="243"/>
    </location>
</feature>
<dbReference type="GO" id="GO:0008654">
    <property type="term" value="P:phospholipid biosynthetic process"/>
    <property type="evidence" value="ECO:0007669"/>
    <property type="project" value="InterPro"/>
</dbReference>
<dbReference type="Pfam" id="PF01066">
    <property type="entry name" value="CDP-OH_P_transf"/>
    <property type="match status" value="1"/>
</dbReference>
<feature type="transmembrane region" description="Helical" evidence="2">
    <location>
        <begin position="114"/>
        <end position="133"/>
    </location>
</feature>
<dbReference type="GO" id="GO:0016020">
    <property type="term" value="C:membrane"/>
    <property type="evidence" value="ECO:0007669"/>
    <property type="project" value="InterPro"/>
</dbReference>
<keyword evidence="2" id="KW-0472">Membrane</keyword>
<dbReference type="EMBL" id="CAEZYR010000218">
    <property type="protein sequence ID" value="CAB4774981.1"/>
    <property type="molecule type" value="Genomic_DNA"/>
</dbReference>
<evidence type="ECO:0000313" key="3">
    <source>
        <dbReference type="EMBL" id="CAB4774981.1"/>
    </source>
</evidence>
<name>A0A6J6VR48_9ZZZZ</name>
<gene>
    <name evidence="3" type="ORF">UFOPK2754_03311</name>
</gene>
<evidence type="ECO:0000256" key="2">
    <source>
        <dbReference type="SAM" id="Phobius"/>
    </source>
</evidence>
<feature type="transmembrane region" description="Helical" evidence="2">
    <location>
        <begin position="153"/>
        <end position="181"/>
    </location>
</feature>
<reference evidence="3" key="1">
    <citation type="submission" date="2020-05" db="EMBL/GenBank/DDBJ databases">
        <authorList>
            <person name="Chiriac C."/>
            <person name="Salcher M."/>
            <person name="Ghai R."/>
            <person name="Kavagutti S V."/>
        </authorList>
    </citation>
    <scope>NUCLEOTIDE SEQUENCE</scope>
</reference>
<dbReference type="InterPro" id="IPR043130">
    <property type="entry name" value="CDP-OH_PTrfase_TM_dom"/>
</dbReference>
<accession>A0A6J6VR48</accession>
<proteinExistence type="predicted"/>
<keyword evidence="2" id="KW-1133">Transmembrane helix</keyword>
<evidence type="ECO:0000256" key="1">
    <source>
        <dbReference type="SAM" id="MobiDB-lite"/>
    </source>
</evidence>
<sequence>MFDGHWRSTVDKGLTPIGQSLRNAGVTADTVTVLGIVMAGGAAMAIGAGSLRLGLLLLILTGIPDALDGAVAKASGTSSARGAYFDSVSDRFTDALLFGGVAWHFASERPGSRIMMLPVALMAVAMLVSYQRAKAESLGFDAKGGLMERAERFIVLGFGLLFSEILVGVLWVMLVLTAITAGQRFVKVWRQASGKPLPAPARERLMQRRVVTRTNARQRRRFDRDGASAATWRRRSRERDRTN</sequence>
<dbReference type="AlphaFoldDB" id="A0A6J6VR48"/>
<dbReference type="GO" id="GO:0016780">
    <property type="term" value="F:phosphotransferase activity, for other substituted phosphate groups"/>
    <property type="evidence" value="ECO:0007669"/>
    <property type="project" value="InterPro"/>
</dbReference>
<dbReference type="Gene3D" id="1.20.120.1760">
    <property type="match status" value="1"/>
</dbReference>